<accession>A0A0N9X0J6</accession>
<evidence type="ECO:0000313" key="2">
    <source>
        <dbReference type="EMBL" id="ALI04095.1"/>
    </source>
</evidence>
<keyword evidence="1" id="KW-0812">Transmembrane</keyword>
<feature type="transmembrane region" description="Helical" evidence="1">
    <location>
        <begin position="21"/>
        <end position="38"/>
    </location>
</feature>
<reference evidence="3" key="1">
    <citation type="submission" date="2015-09" db="EMBL/GenBank/DDBJ databases">
        <title>Whole genome sequence of Pseudomonas fluorescens FW300-N2E3.</title>
        <authorList>
            <person name="Ray J."/>
            <person name="Melnyk R."/>
            <person name="Deutschbauer A."/>
        </authorList>
    </citation>
    <scope>NUCLEOTIDE SEQUENCE [LARGE SCALE GENOMIC DNA]</scope>
    <source>
        <strain evidence="3">FW300-N2E3</strain>
    </source>
</reference>
<organism evidence="2 3">
    <name type="scientific">Pseudomonas fluorescens</name>
    <dbReference type="NCBI Taxonomy" id="294"/>
    <lineage>
        <taxon>Bacteria</taxon>
        <taxon>Pseudomonadati</taxon>
        <taxon>Pseudomonadota</taxon>
        <taxon>Gammaproteobacteria</taxon>
        <taxon>Pseudomonadales</taxon>
        <taxon>Pseudomonadaceae</taxon>
        <taxon>Pseudomonas</taxon>
    </lineage>
</organism>
<dbReference type="AlphaFoldDB" id="A0A0N9X0J6"/>
<gene>
    <name evidence="2" type="ORF">AO353_24630</name>
</gene>
<sequence>MIAALNSTLSLHGIDPPKRSVYLSLVAASPCMALAALWNQGDLTVVSASITLSMAAYLYLRLETIQNRFRPAWAEEYERRLAELVAQLSCEGLSAVERQKLLSRIDDLKDRYHLVISPQLTYRWVTFQARAMLVIARILRFDIR</sequence>
<keyword evidence="1" id="KW-0472">Membrane</keyword>
<name>A0A0N9X0J6_PSEFL</name>
<feature type="transmembrane region" description="Helical" evidence="1">
    <location>
        <begin position="44"/>
        <end position="60"/>
    </location>
</feature>
<dbReference type="RefSeq" id="WP_054597301.1">
    <property type="nucleotide sequence ID" value="NZ_CP012830.1"/>
</dbReference>
<evidence type="ECO:0000256" key="1">
    <source>
        <dbReference type="SAM" id="Phobius"/>
    </source>
</evidence>
<reference evidence="2 3" key="2">
    <citation type="journal article" date="2018" name="Nature">
        <title>Mutant phenotypes for thousands of bacterial genes of unknown function.</title>
        <authorList>
            <person name="Price M.N."/>
            <person name="Wetmore K.M."/>
            <person name="Waters R.J."/>
            <person name="Callaghan M."/>
            <person name="Ray J."/>
            <person name="Liu H."/>
            <person name="Kuehl J.V."/>
            <person name="Melnyk R.A."/>
            <person name="Lamson J.S."/>
            <person name="Suh Y."/>
            <person name="Carlson H.K."/>
            <person name="Esquivel Z."/>
            <person name="Sadeeshkumar H."/>
            <person name="Chakraborty R."/>
            <person name="Zane G.M."/>
            <person name="Rubin B.E."/>
            <person name="Wall J.D."/>
            <person name="Visel A."/>
            <person name="Bristow J."/>
            <person name="Blow M.J."/>
            <person name="Arkin A.P."/>
            <person name="Deutschbauer A.M."/>
        </authorList>
    </citation>
    <scope>NUCLEOTIDE SEQUENCE [LARGE SCALE GENOMIC DNA]</scope>
    <source>
        <strain evidence="2 3">FW300-N2E3</strain>
    </source>
</reference>
<dbReference type="OrthoDB" id="6901219at2"/>
<protein>
    <submittedName>
        <fullName evidence="2">Uncharacterized protein</fullName>
    </submittedName>
</protein>
<dbReference type="EMBL" id="CP012830">
    <property type="protein sequence ID" value="ALI04095.1"/>
    <property type="molecule type" value="Genomic_DNA"/>
</dbReference>
<dbReference type="Proteomes" id="UP000066487">
    <property type="component" value="Chromosome"/>
</dbReference>
<proteinExistence type="predicted"/>
<keyword evidence="1" id="KW-1133">Transmembrane helix</keyword>
<evidence type="ECO:0000313" key="3">
    <source>
        <dbReference type="Proteomes" id="UP000066487"/>
    </source>
</evidence>